<proteinExistence type="inferred from homology"/>
<dbReference type="SUPFAM" id="SSF58104">
    <property type="entry name" value="Methyl-accepting chemotaxis protein (MCP) signaling domain"/>
    <property type="match status" value="1"/>
</dbReference>
<keyword evidence="5" id="KW-1133">Transmembrane helix</keyword>
<dbReference type="Pfam" id="PF00015">
    <property type="entry name" value="MCPsignal"/>
    <property type="match status" value="1"/>
</dbReference>
<evidence type="ECO:0000259" key="6">
    <source>
        <dbReference type="PROSITE" id="PS50111"/>
    </source>
</evidence>
<keyword evidence="8" id="KW-1185">Reference proteome</keyword>
<evidence type="ECO:0000313" key="8">
    <source>
        <dbReference type="Proteomes" id="UP000673821"/>
    </source>
</evidence>
<gene>
    <name evidence="7" type="primary">tsr_2</name>
    <name evidence="7" type="ORF">R69776_07437</name>
</gene>
<dbReference type="Gene3D" id="1.10.287.950">
    <property type="entry name" value="Methyl-accepting chemotaxis protein"/>
    <property type="match status" value="1"/>
</dbReference>
<evidence type="ECO:0000313" key="7">
    <source>
        <dbReference type="EMBL" id="CAE6849734.1"/>
    </source>
</evidence>
<dbReference type="InterPro" id="IPR024478">
    <property type="entry name" value="HlyB_4HB_MCP"/>
</dbReference>
<comment type="similarity">
    <text evidence="2">Belongs to the methyl-accepting chemotaxis (MCP) protein family.</text>
</comment>
<dbReference type="InterPro" id="IPR051310">
    <property type="entry name" value="MCP_chemotaxis"/>
</dbReference>
<evidence type="ECO:0000256" key="1">
    <source>
        <dbReference type="ARBA" id="ARBA00022481"/>
    </source>
</evidence>
<dbReference type="PANTHER" id="PTHR43531:SF14">
    <property type="entry name" value="METHYL-ACCEPTING CHEMOTAXIS PROTEIN I-RELATED"/>
    <property type="match status" value="1"/>
</dbReference>
<dbReference type="EMBL" id="CAJNBH010000035">
    <property type="protein sequence ID" value="CAE6849734.1"/>
    <property type="molecule type" value="Genomic_DNA"/>
</dbReference>
<dbReference type="Pfam" id="PF12729">
    <property type="entry name" value="4HB_MCP_1"/>
    <property type="match status" value="1"/>
</dbReference>
<feature type="region of interest" description="Disordered" evidence="4">
    <location>
        <begin position="232"/>
        <end position="251"/>
    </location>
</feature>
<keyword evidence="3" id="KW-0807">Transducer</keyword>
<accession>A0ABN7N7E5</accession>
<reference evidence="7 8" key="1">
    <citation type="submission" date="2021-02" db="EMBL/GenBank/DDBJ databases">
        <authorList>
            <person name="Vanwijnsberghe S."/>
        </authorList>
    </citation>
    <scope>NUCLEOTIDE SEQUENCE [LARGE SCALE GENOMIC DNA]</scope>
    <source>
        <strain evidence="7 8">R-69776</strain>
    </source>
</reference>
<keyword evidence="5" id="KW-0812">Transmembrane</keyword>
<evidence type="ECO:0000256" key="4">
    <source>
        <dbReference type="SAM" id="MobiDB-lite"/>
    </source>
</evidence>
<dbReference type="InterPro" id="IPR004089">
    <property type="entry name" value="MCPsignal_dom"/>
</dbReference>
<name>A0ABN7N7E5_9BURK</name>
<feature type="transmembrane region" description="Helical" evidence="5">
    <location>
        <begin position="192"/>
        <end position="213"/>
    </location>
</feature>
<evidence type="ECO:0000256" key="5">
    <source>
        <dbReference type="SAM" id="Phobius"/>
    </source>
</evidence>
<dbReference type="CDD" id="cd11386">
    <property type="entry name" value="MCP_signal"/>
    <property type="match status" value="1"/>
</dbReference>
<evidence type="ECO:0000256" key="3">
    <source>
        <dbReference type="PROSITE-ProRule" id="PRU00284"/>
    </source>
</evidence>
<feature type="domain" description="Methyl-accepting transducer" evidence="6">
    <location>
        <begin position="275"/>
        <end position="504"/>
    </location>
</feature>
<dbReference type="InterPro" id="IPR004090">
    <property type="entry name" value="Chemotax_Me-accpt_rcpt"/>
</dbReference>
<comment type="caution">
    <text evidence="7">The sequence shown here is derived from an EMBL/GenBank/DDBJ whole genome shotgun (WGS) entry which is preliminary data.</text>
</comment>
<evidence type="ECO:0000256" key="2">
    <source>
        <dbReference type="ARBA" id="ARBA00029447"/>
    </source>
</evidence>
<dbReference type="Proteomes" id="UP000673821">
    <property type="component" value="Unassembled WGS sequence"/>
</dbReference>
<keyword evidence="1" id="KW-0488">Methylation</keyword>
<protein>
    <submittedName>
        <fullName evidence="7">Methyl-accepting chemotaxis protein I</fullName>
    </submittedName>
</protein>
<dbReference type="PANTHER" id="PTHR43531">
    <property type="entry name" value="PROTEIN ICFG"/>
    <property type="match status" value="1"/>
</dbReference>
<organism evidence="7 8">
    <name type="scientific">Paraburkholderia nemoris</name>
    <dbReference type="NCBI Taxonomy" id="2793076"/>
    <lineage>
        <taxon>Bacteria</taxon>
        <taxon>Pseudomonadati</taxon>
        <taxon>Pseudomonadota</taxon>
        <taxon>Betaproteobacteria</taxon>
        <taxon>Burkholderiales</taxon>
        <taxon>Burkholderiaceae</taxon>
        <taxon>Paraburkholderia</taxon>
    </lineage>
</organism>
<dbReference type="PRINTS" id="PR00260">
    <property type="entry name" value="CHEMTRNSDUCR"/>
</dbReference>
<sequence length="530" mass="55853">MNFNKMTLRGKLTVAFGLLVLLVLLVSGLALQSLSNTNEHFKTYVDGIAARAALAEQVRTAVDRRAIAEHELVLVTKPEDFELEKAALTQAHADVQARLRELKRQSAADTSPKSRALTAEIDRVEVQYGPVAEDIYNAALESRHAAAIAIMNDQGRPLLAALIKATNAYHDYTEAQSRQLMSESAERYTRQIVLLIGICLAALAAAVVAAVLITRSLTRALGTEPAGLGEATQRVAGGDLSPVPGARDAPRGSVLASMGEMQVSLVRLIGQVRTSADSIATASSQIATGNVELSSRTEQQAASLQETASSMDELTSAVRTNADNARQANQLAVNASDIATHGGEIVLEVVTTMRAIAESSGKVVDIISVIEGIAFQTNILALNAAVEAARAGEQGRGFAVVASEVRALAQRSATAAKEIKQLIGDSVQKVQTGSALVERAGATMDQIVSAVARVTDIMGEISAATDEQSKGIEQVNRAVGQMDSITQQNAALVEEAAAASRLLEDQGRQLIAAVTIFRLDGALHGQPMQV</sequence>
<keyword evidence="5" id="KW-0472">Membrane</keyword>
<dbReference type="PROSITE" id="PS50111">
    <property type="entry name" value="CHEMOTAXIS_TRANSDUC_2"/>
    <property type="match status" value="1"/>
</dbReference>
<dbReference type="SMART" id="SM00283">
    <property type="entry name" value="MA"/>
    <property type="match status" value="1"/>
</dbReference>